<accession>A0A1T5F945</accession>
<name>A0A1T5F945_9BACT</name>
<dbReference type="GO" id="GO:0005980">
    <property type="term" value="P:glycogen catabolic process"/>
    <property type="evidence" value="ECO:0007669"/>
    <property type="project" value="InterPro"/>
</dbReference>
<dbReference type="Gene3D" id="3.20.20.80">
    <property type="entry name" value="Glycosidases"/>
    <property type="match status" value="1"/>
</dbReference>
<dbReference type="RefSeq" id="WP_079557299.1">
    <property type="nucleotide sequence ID" value="NZ_CP021904.1"/>
</dbReference>
<dbReference type="InterPro" id="IPR014756">
    <property type="entry name" value="Ig_E-set"/>
</dbReference>
<keyword evidence="3" id="KW-0326">Glycosidase</keyword>
<dbReference type="GO" id="GO:0004135">
    <property type="term" value="F:amylo-alpha-1,6-glucosidase activity"/>
    <property type="evidence" value="ECO:0007669"/>
    <property type="project" value="InterPro"/>
</dbReference>
<dbReference type="PANTHER" id="PTHR43002">
    <property type="entry name" value="GLYCOGEN DEBRANCHING ENZYME"/>
    <property type="match status" value="1"/>
</dbReference>
<keyword evidence="6" id="KW-1185">Reference proteome</keyword>
<dbReference type="CDD" id="cd02856">
    <property type="entry name" value="E_set_GDE_Isoamylase_N"/>
    <property type="match status" value="1"/>
</dbReference>
<dbReference type="NCBIfam" id="TIGR02100">
    <property type="entry name" value="glgX_debranch"/>
    <property type="match status" value="1"/>
</dbReference>
<dbReference type="InterPro" id="IPR006047">
    <property type="entry name" value="GH13_cat_dom"/>
</dbReference>
<reference evidence="6" key="1">
    <citation type="submission" date="2017-02" db="EMBL/GenBank/DDBJ databases">
        <authorList>
            <person name="Varghese N."/>
            <person name="Submissions S."/>
        </authorList>
    </citation>
    <scope>NUCLEOTIDE SEQUENCE [LARGE SCALE GENOMIC DNA]</scope>
    <source>
        <strain evidence="6">DSM 24412</strain>
    </source>
</reference>
<comment type="similarity">
    <text evidence="1">Belongs to the glycosyl hydrolase 13 family.</text>
</comment>
<dbReference type="SUPFAM" id="SSF51445">
    <property type="entry name" value="(Trans)glycosidases"/>
    <property type="match status" value="1"/>
</dbReference>
<evidence type="ECO:0000313" key="6">
    <source>
        <dbReference type="Proteomes" id="UP000191055"/>
    </source>
</evidence>
<evidence type="ECO:0000259" key="4">
    <source>
        <dbReference type="SMART" id="SM00642"/>
    </source>
</evidence>
<dbReference type="EMBL" id="FUYV01000007">
    <property type="protein sequence ID" value="SKB92548.1"/>
    <property type="molecule type" value="Genomic_DNA"/>
</dbReference>
<dbReference type="Gene3D" id="2.60.40.10">
    <property type="entry name" value="Immunoglobulins"/>
    <property type="match status" value="1"/>
</dbReference>
<dbReference type="AlphaFoldDB" id="A0A1T5F945"/>
<dbReference type="SUPFAM" id="SSF81296">
    <property type="entry name" value="E set domains"/>
    <property type="match status" value="1"/>
</dbReference>
<keyword evidence="2" id="KW-0378">Hydrolase</keyword>
<dbReference type="OrthoDB" id="9761875at2"/>
<dbReference type="Pfam" id="PF00128">
    <property type="entry name" value="Alpha-amylase"/>
    <property type="match status" value="2"/>
</dbReference>
<protein>
    <submittedName>
        <fullName evidence="5">Glycogen operon protein</fullName>
    </submittedName>
</protein>
<proteinExistence type="inferred from homology"/>
<evidence type="ECO:0000256" key="1">
    <source>
        <dbReference type="ARBA" id="ARBA00008061"/>
    </source>
</evidence>
<dbReference type="CDD" id="cd11326">
    <property type="entry name" value="AmyAc_Glg_debranch"/>
    <property type="match status" value="1"/>
</dbReference>
<feature type="domain" description="Glycosyl hydrolase family 13 catalytic" evidence="4">
    <location>
        <begin position="165"/>
        <end position="573"/>
    </location>
</feature>
<dbReference type="InterPro" id="IPR044505">
    <property type="entry name" value="GlgX_Isoamylase_N_E_set"/>
</dbReference>
<dbReference type="SMART" id="SM00642">
    <property type="entry name" value="Aamy"/>
    <property type="match status" value="1"/>
</dbReference>
<dbReference type="Gene3D" id="2.60.40.1180">
    <property type="entry name" value="Golgi alpha-mannosidase II"/>
    <property type="match status" value="1"/>
</dbReference>
<dbReference type="InterPro" id="IPR004193">
    <property type="entry name" value="Glyco_hydro_13_N"/>
</dbReference>
<evidence type="ECO:0000313" key="5">
    <source>
        <dbReference type="EMBL" id="SKB92548.1"/>
    </source>
</evidence>
<organism evidence="5 6">
    <name type="scientific">Alkalitalea saponilacus</name>
    <dbReference type="NCBI Taxonomy" id="889453"/>
    <lineage>
        <taxon>Bacteria</taxon>
        <taxon>Pseudomonadati</taxon>
        <taxon>Bacteroidota</taxon>
        <taxon>Bacteroidia</taxon>
        <taxon>Marinilabiliales</taxon>
        <taxon>Marinilabiliaceae</taxon>
        <taxon>Alkalitalea</taxon>
    </lineage>
</organism>
<evidence type="ECO:0000256" key="2">
    <source>
        <dbReference type="ARBA" id="ARBA00022801"/>
    </source>
</evidence>
<sequence length="709" mass="81465">MSDDIQIWPGKPYPLGATYDGEGVNFALFADHAHGVELSLFDAADKEIRIKVVERTHNHWHVYLPGIKPGQRYGFRVHGNYEPKAGHRFNPNKLLLDPYAKAIDGVINWNDAMFGYEINNKKKDCSFSISDSALYIPKCIVIDDEFNWENDRSPEIPLHETIIYEMHVKGFTKLSEKIPENLRGTYAGVGHPESIKYFKELGINAVELLPVHQFVADRHLVEQGLTNYWGYNTIGFFAPDARYSASGMKGEQVWEFKQMVKDLHAAGIEVILDVVYNHTGEGSHTGPTLSFRGIDNVSYYRLIEEKPRYYMDYTGTGNTLNTVHPNILRVIMDSLRYWVLEMHVDGFRFDLAPVLAREFDDVDKWGSFFDVLHQDPVLSQVKLIAEPWDLGEDGYHVGNFPAGWMEWNAQYRDCMRDFWKGEDEMLPEFANRLTGSSDLYFDNWRTPTASINFITAHDGFTLLDLVSYNEKHNMANGENNNDGESHNRSWNCGVEGPTDDVNINNLRKLQVRNFLATLFLSQGVPMLVAGDELGRTQQGNNNAYCQDNELSWINWDKMDRDLLLFTSKLIHYRKKHPVFCRRQWFKYQPIKGQDVTDIEWFTPNGIEMSDEHWNSSYAKSLAVFLSGYGVRAKSKTGEKIVDDSFYLMFNSYHEPLTFTLPADKWGGGWLKIMDTYTAFFDEKGDGSSYRAASEIVVQGRSVVLFCHPR</sequence>
<dbReference type="SUPFAM" id="SSF51011">
    <property type="entry name" value="Glycosyl hydrolase domain"/>
    <property type="match status" value="1"/>
</dbReference>
<dbReference type="InterPro" id="IPR013780">
    <property type="entry name" value="Glyco_hydro_b"/>
</dbReference>
<dbReference type="InterPro" id="IPR013783">
    <property type="entry name" value="Ig-like_fold"/>
</dbReference>
<evidence type="ECO:0000256" key="3">
    <source>
        <dbReference type="ARBA" id="ARBA00023295"/>
    </source>
</evidence>
<dbReference type="KEGG" id="asx:CDL62_13745"/>
<dbReference type="InterPro" id="IPR011837">
    <property type="entry name" value="Glycogen_debranch_GlgX"/>
</dbReference>
<dbReference type="Proteomes" id="UP000191055">
    <property type="component" value="Unassembled WGS sequence"/>
</dbReference>
<dbReference type="InterPro" id="IPR017853">
    <property type="entry name" value="GH"/>
</dbReference>
<dbReference type="Pfam" id="PF02922">
    <property type="entry name" value="CBM_48"/>
    <property type="match status" value="1"/>
</dbReference>
<dbReference type="STRING" id="889453.SAMN03080601_01533"/>
<gene>
    <name evidence="5" type="ORF">SAMN03080601_01533</name>
</gene>